<proteinExistence type="predicted"/>
<organism evidence="2 3">
    <name type="scientific">Gynuella sunshinyii YC6258</name>
    <dbReference type="NCBI Taxonomy" id="1445510"/>
    <lineage>
        <taxon>Bacteria</taxon>
        <taxon>Pseudomonadati</taxon>
        <taxon>Pseudomonadota</taxon>
        <taxon>Gammaproteobacteria</taxon>
        <taxon>Oceanospirillales</taxon>
        <taxon>Saccharospirillaceae</taxon>
        <taxon>Gynuella</taxon>
    </lineage>
</organism>
<dbReference type="Gene3D" id="3.10.450.50">
    <property type="match status" value="1"/>
</dbReference>
<keyword evidence="2" id="KW-0413">Isomerase</keyword>
<dbReference type="Pfam" id="PF12680">
    <property type="entry name" value="SnoaL_2"/>
    <property type="match status" value="1"/>
</dbReference>
<dbReference type="InterPro" id="IPR032710">
    <property type="entry name" value="NTF2-like_dom_sf"/>
</dbReference>
<dbReference type="InterPro" id="IPR037401">
    <property type="entry name" value="SnoaL-like"/>
</dbReference>
<reference evidence="2 3" key="1">
    <citation type="submission" date="2014-01" db="EMBL/GenBank/DDBJ databases">
        <title>Full genme sequencing of cellulolytic bacterium Gynuella sunshinyii YC6258T gen. nov., sp. nov.</title>
        <authorList>
            <person name="Khan H."/>
            <person name="Chung E.J."/>
            <person name="Chung Y.R."/>
        </authorList>
    </citation>
    <scope>NUCLEOTIDE SEQUENCE [LARGE SCALE GENOMIC DNA]</scope>
    <source>
        <strain evidence="2 3">YC6258</strain>
    </source>
</reference>
<dbReference type="GO" id="GO:0016853">
    <property type="term" value="F:isomerase activity"/>
    <property type="evidence" value="ECO:0007669"/>
    <property type="project" value="UniProtKB-KW"/>
</dbReference>
<name>A0A0C5VUZ9_9GAMM</name>
<feature type="domain" description="SnoaL-like" evidence="1">
    <location>
        <begin position="48"/>
        <end position="143"/>
    </location>
</feature>
<accession>A0A0C5VUZ9</accession>
<dbReference type="STRING" id="1445510.YC6258_02171"/>
<keyword evidence="3" id="KW-1185">Reference proteome</keyword>
<evidence type="ECO:0000259" key="1">
    <source>
        <dbReference type="Pfam" id="PF12680"/>
    </source>
</evidence>
<dbReference type="AlphaFoldDB" id="A0A0C5VUZ9"/>
<evidence type="ECO:0000313" key="3">
    <source>
        <dbReference type="Proteomes" id="UP000032266"/>
    </source>
</evidence>
<dbReference type="Proteomes" id="UP000032266">
    <property type="component" value="Chromosome"/>
</dbReference>
<dbReference type="EMBL" id="CP007142">
    <property type="protein sequence ID" value="AJQ94209.1"/>
    <property type="molecule type" value="Genomic_DNA"/>
</dbReference>
<dbReference type="KEGG" id="gsn:YC6258_02171"/>
<evidence type="ECO:0000313" key="2">
    <source>
        <dbReference type="EMBL" id="AJQ94209.1"/>
    </source>
</evidence>
<dbReference type="HOGENOM" id="CLU_124277_2_0_6"/>
<protein>
    <submittedName>
        <fullName evidence="2">Ketosteroid isomerase-related protein</fullName>
    </submittedName>
</protein>
<sequence>MLSDSAVAKPSKLYWGDNHIMSDRKTIPSFGAMLRKALKDAIIPEAGEDFLAMCADDIVFKFPFTPNESLTEIIGLEAITRYLAKIGAVLEFESFSDPIIHESKDGETFILEFSCQGKGTQTAARYDQNYVAVISIQQKRIAQYRDYWNPLILLEATGGLETFKESIND</sequence>
<dbReference type="SUPFAM" id="SSF54427">
    <property type="entry name" value="NTF2-like"/>
    <property type="match status" value="1"/>
</dbReference>
<gene>
    <name evidence="2" type="ORF">YC6258_02171</name>
</gene>